<dbReference type="InterPro" id="IPR002078">
    <property type="entry name" value="Sigma_54_int"/>
</dbReference>
<keyword evidence="2" id="KW-0732">Signal</keyword>
<dbReference type="Gene3D" id="1.10.8.60">
    <property type="match status" value="1"/>
</dbReference>
<keyword evidence="4" id="KW-0067">ATP-binding</keyword>
<dbReference type="InterPro" id="IPR003593">
    <property type="entry name" value="AAA+_ATPase"/>
</dbReference>
<proteinExistence type="predicted"/>
<dbReference type="InterPro" id="IPR001638">
    <property type="entry name" value="Solute-binding_3/MltF_N"/>
</dbReference>
<dbReference type="GO" id="GO:0005524">
    <property type="term" value="F:ATP binding"/>
    <property type="evidence" value="ECO:0007669"/>
    <property type="project" value="UniProtKB-KW"/>
</dbReference>
<protein>
    <submittedName>
        <fullName evidence="9">Sigma-54-dependent Fis family transcriptional regulator</fullName>
    </submittedName>
</protein>
<dbReference type="CDD" id="cd00009">
    <property type="entry name" value="AAA"/>
    <property type="match status" value="1"/>
</dbReference>
<dbReference type="GO" id="GO:0006355">
    <property type="term" value="P:regulation of DNA-templated transcription"/>
    <property type="evidence" value="ECO:0007669"/>
    <property type="project" value="InterPro"/>
</dbReference>
<dbReference type="Gene3D" id="3.40.50.300">
    <property type="entry name" value="P-loop containing nucleotide triphosphate hydrolases"/>
    <property type="match status" value="1"/>
</dbReference>
<reference evidence="9" key="1">
    <citation type="submission" date="2023-04" db="EMBL/GenBank/DDBJ databases">
        <title>APH(3)-Id, a novel chromosomal aminoglycoside phosphotransferase, identified from an environmental isolate of Kluyvera intermedia DW18.</title>
        <authorList>
            <person name="Sha Y."/>
        </authorList>
    </citation>
    <scope>NUCLEOTIDE SEQUENCE</scope>
    <source>
        <strain evidence="9">DW18</strain>
    </source>
</reference>
<dbReference type="AlphaFoldDB" id="A0AA95JSY3"/>
<dbReference type="Pfam" id="PF25601">
    <property type="entry name" value="AAA_lid_14"/>
    <property type="match status" value="1"/>
</dbReference>
<name>A0AA95JSY3_KLUIN</name>
<keyword evidence="3" id="KW-0547">Nucleotide-binding</keyword>
<dbReference type="GO" id="GO:0042626">
    <property type="term" value="F:ATPase-coupled transmembrane transporter activity"/>
    <property type="evidence" value="ECO:0007669"/>
    <property type="project" value="InterPro"/>
</dbReference>
<evidence type="ECO:0000259" key="8">
    <source>
        <dbReference type="PROSITE" id="PS50045"/>
    </source>
</evidence>
<feature type="domain" description="Sigma-54 factor interaction" evidence="8">
    <location>
        <begin position="15"/>
        <end position="240"/>
    </location>
</feature>
<dbReference type="Gene3D" id="1.10.10.60">
    <property type="entry name" value="Homeodomain-like"/>
    <property type="match status" value="1"/>
</dbReference>
<evidence type="ECO:0000256" key="7">
    <source>
        <dbReference type="ARBA" id="ARBA00023163"/>
    </source>
</evidence>
<evidence type="ECO:0000256" key="2">
    <source>
        <dbReference type="ARBA" id="ARBA00022729"/>
    </source>
</evidence>
<evidence type="ECO:0000256" key="1">
    <source>
        <dbReference type="ARBA" id="ARBA00004196"/>
    </source>
</evidence>
<organism evidence="9 10">
    <name type="scientific">Kluyvera intermedia</name>
    <name type="common">Enterobacter intermedius</name>
    <dbReference type="NCBI Taxonomy" id="61648"/>
    <lineage>
        <taxon>Bacteria</taxon>
        <taxon>Pseudomonadati</taxon>
        <taxon>Pseudomonadota</taxon>
        <taxon>Gammaproteobacteria</taxon>
        <taxon>Enterobacterales</taxon>
        <taxon>Enterobacteriaceae</taxon>
        <taxon>Kluyvera</taxon>
    </lineage>
</organism>
<keyword evidence="6" id="KW-0238">DNA-binding</keyword>
<dbReference type="GO" id="GO:0030313">
    <property type="term" value="C:cell envelope"/>
    <property type="evidence" value="ECO:0007669"/>
    <property type="project" value="UniProtKB-SubCell"/>
</dbReference>
<dbReference type="PROSITE" id="PS00676">
    <property type="entry name" value="SIGMA54_INTERACT_2"/>
    <property type="match status" value="1"/>
</dbReference>
<dbReference type="PROSITE" id="PS50045">
    <property type="entry name" value="SIGMA54_INTERACT_4"/>
    <property type="match status" value="1"/>
</dbReference>
<gene>
    <name evidence="9" type="ORF">QBD33_12840</name>
</gene>
<dbReference type="InterPro" id="IPR009057">
    <property type="entry name" value="Homeodomain-like_sf"/>
</dbReference>
<dbReference type="PROSITE" id="PS00688">
    <property type="entry name" value="SIGMA54_INTERACT_3"/>
    <property type="match status" value="1"/>
</dbReference>
<sequence>MLNTELTSTGPALVDPASQAFQKVLARLAPTDATVLIIGETGTGKEVVARYLHHHSPRANAPFLAVNCGALTESLAESELFGHEKGAFSGATHTHQGWFEAADGGTLLLDEIGELSLALQVKLLRVLQEREITRVGSHKPIRINVRVIAATHVDLAQAIQARRFREDLFYRLNIAAVTLPPLRQRQQDIPVLAQHFVELYATRLGRPVPQLSPGTLERLLSYPWPGNIRELENALHNAVLLNLDEVISPEHLRLTSVMSAPSSSIDEGDELASFMRRQIQIHSGALYDRLLRTMIHTAMSHSDNNQSQAASLLGISRHTLRTQLAHLGVIKQRRKSTELPLPAPRERELRIGYQRFGNLGVLKARQLLEQSFETLGVNVLWSEYPAGPQLLQALSNDEIDFGTTGEAPPIFAQAKDNALLYVAWEPPAPCSVAMVVPNASDIRTPEQLRGKRIALNKGSNVHWLLVQILEEAGLGLDDVKVVYAPPKYPLTASDYLAADAWMMWDPVLSAAERSGTLRVLATGEGRVNNHQFYITRREYAQHNEEIIAGIVAALVKTGKFIDRHRHEAAQLLASELGLDVASLTCALARRSHQTREMDMQALRAQQTIADRFYALGLLNRPVAVREAMWYARERLIEPWAAA</sequence>
<dbReference type="RefSeq" id="WP_280555623.1">
    <property type="nucleotide sequence ID" value="NZ_CP123488.1"/>
</dbReference>
<keyword evidence="7" id="KW-0804">Transcription</keyword>
<evidence type="ECO:0000313" key="9">
    <source>
        <dbReference type="EMBL" id="WGL54572.1"/>
    </source>
</evidence>
<dbReference type="CDD" id="cd13557">
    <property type="entry name" value="PBP2_SsuA"/>
    <property type="match status" value="1"/>
</dbReference>
<dbReference type="EMBL" id="CP123488">
    <property type="protein sequence ID" value="WGL54572.1"/>
    <property type="molecule type" value="Genomic_DNA"/>
</dbReference>
<dbReference type="Gene3D" id="3.40.190.10">
    <property type="entry name" value="Periplasmic binding protein-like II"/>
    <property type="match status" value="2"/>
</dbReference>
<dbReference type="InterPro" id="IPR025944">
    <property type="entry name" value="Sigma_54_int_dom_CS"/>
</dbReference>
<dbReference type="Pfam" id="PF02954">
    <property type="entry name" value="HTH_8"/>
    <property type="match status" value="1"/>
</dbReference>
<dbReference type="GO" id="GO:0016020">
    <property type="term" value="C:membrane"/>
    <property type="evidence" value="ECO:0007669"/>
    <property type="project" value="InterPro"/>
</dbReference>
<dbReference type="FunFam" id="3.40.50.300:FF:000006">
    <property type="entry name" value="DNA-binding transcriptional regulator NtrC"/>
    <property type="match status" value="1"/>
</dbReference>
<dbReference type="PANTHER" id="PTHR32071:SF21">
    <property type="entry name" value="TRANSCRIPTIONAL REGULATORY PROTEIN FLGR"/>
    <property type="match status" value="1"/>
</dbReference>
<evidence type="ECO:0000256" key="5">
    <source>
        <dbReference type="ARBA" id="ARBA00023015"/>
    </source>
</evidence>
<dbReference type="InterPro" id="IPR015168">
    <property type="entry name" value="SsuA/THI5"/>
</dbReference>
<dbReference type="SUPFAM" id="SSF46689">
    <property type="entry name" value="Homeodomain-like"/>
    <property type="match status" value="1"/>
</dbReference>
<dbReference type="Pfam" id="PF00158">
    <property type="entry name" value="Sigma54_activat"/>
    <property type="match status" value="1"/>
</dbReference>
<dbReference type="InterPro" id="IPR002197">
    <property type="entry name" value="HTH_Fis"/>
</dbReference>
<evidence type="ECO:0000256" key="4">
    <source>
        <dbReference type="ARBA" id="ARBA00022840"/>
    </source>
</evidence>
<accession>A0AA95JSY3</accession>
<dbReference type="InterPro" id="IPR027417">
    <property type="entry name" value="P-loop_NTPase"/>
</dbReference>
<evidence type="ECO:0000256" key="6">
    <source>
        <dbReference type="ARBA" id="ARBA00023125"/>
    </source>
</evidence>
<dbReference type="InterPro" id="IPR010067">
    <property type="entry name" value="ABC_SsuA_sub-bd"/>
</dbReference>
<dbReference type="SMART" id="SM00062">
    <property type="entry name" value="PBPb"/>
    <property type="match status" value="1"/>
</dbReference>
<dbReference type="SUPFAM" id="SSF52540">
    <property type="entry name" value="P-loop containing nucleoside triphosphate hydrolases"/>
    <property type="match status" value="1"/>
</dbReference>
<dbReference type="SUPFAM" id="SSF53850">
    <property type="entry name" value="Periplasmic binding protein-like II"/>
    <property type="match status" value="1"/>
</dbReference>
<keyword evidence="5" id="KW-0805">Transcription regulation</keyword>
<dbReference type="Pfam" id="PF09084">
    <property type="entry name" value="NMT1"/>
    <property type="match status" value="1"/>
</dbReference>
<comment type="subcellular location">
    <subcellularLocation>
        <location evidence="1">Cell envelope</location>
    </subcellularLocation>
</comment>
<evidence type="ECO:0000313" key="10">
    <source>
        <dbReference type="Proteomes" id="UP001177527"/>
    </source>
</evidence>
<dbReference type="NCBIfam" id="TIGR01728">
    <property type="entry name" value="SsuA_fam"/>
    <property type="match status" value="1"/>
</dbReference>
<dbReference type="PANTHER" id="PTHR32071">
    <property type="entry name" value="TRANSCRIPTIONAL REGULATORY PROTEIN"/>
    <property type="match status" value="1"/>
</dbReference>
<dbReference type="PROSITE" id="PS00675">
    <property type="entry name" value="SIGMA54_INTERACT_1"/>
    <property type="match status" value="1"/>
</dbReference>
<dbReference type="SMART" id="SM00382">
    <property type="entry name" value="AAA"/>
    <property type="match status" value="1"/>
</dbReference>
<dbReference type="PRINTS" id="PR01590">
    <property type="entry name" value="HTHFIS"/>
</dbReference>
<dbReference type="InterPro" id="IPR025662">
    <property type="entry name" value="Sigma_54_int_dom_ATP-bd_1"/>
</dbReference>
<dbReference type="InterPro" id="IPR058031">
    <property type="entry name" value="AAA_lid_NorR"/>
</dbReference>
<dbReference type="InterPro" id="IPR025943">
    <property type="entry name" value="Sigma_54_int_dom_ATP-bd_2"/>
</dbReference>
<evidence type="ECO:0000256" key="3">
    <source>
        <dbReference type="ARBA" id="ARBA00022741"/>
    </source>
</evidence>
<dbReference type="Proteomes" id="UP001177527">
    <property type="component" value="Chromosome"/>
</dbReference>
<dbReference type="GO" id="GO:0043565">
    <property type="term" value="F:sequence-specific DNA binding"/>
    <property type="evidence" value="ECO:0007669"/>
    <property type="project" value="InterPro"/>
</dbReference>